<keyword evidence="2" id="KW-1185">Reference proteome</keyword>
<comment type="caution">
    <text evidence="1">The sequence shown here is derived from an EMBL/GenBank/DDBJ whole genome shotgun (WGS) entry which is preliminary data.</text>
</comment>
<organism evidence="1 2">
    <name type="scientific">Thelephora ganbajun</name>
    <name type="common">Ganba fungus</name>
    <dbReference type="NCBI Taxonomy" id="370292"/>
    <lineage>
        <taxon>Eukaryota</taxon>
        <taxon>Fungi</taxon>
        <taxon>Dikarya</taxon>
        <taxon>Basidiomycota</taxon>
        <taxon>Agaricomycotina</taxon>
        <taxon>Agaricomycetes</taxon>
        <taxon>Thelephorales</taxon>
        <taxon>Thelephoraceae</taxon>
        <taxon>Thelephora</taxon>
    </lineage>
</organism>
<dbReference type="Proteomes" id="UP000886501">
    <property type="component" value="Unassembled WGS sequence"/>
</dbReference>
<evidence type="ECO:0000313" key="2">
    <source>
        <dbReference type="Proteomes" id="UP000886501"/>
    </source>
</evidence>
<gene>
    <name evidence="1" type="ORF">BDM02DRAFT_3119444</name>
</gene>
<accession>A0ACB6Z8V6</accession>
<sequence length="116" mass="13769">MTVTDEEDADPEVRVDVNRRSDEPPHPVPTQLLSPEPPRRTETRLVPQIIEEELQEPVIPPLAEPEKPRRPRKQKETKRFVSTSRKGKLWIESFVNFRMRFGPEAAPEVWERWRKH</sequence>
<reference evidence="1" key="1">
    <citation type="submission" date="2019-10" db="EMBL/GenBank/DDBJ databases">
        <authorList>
            <consortium name="DOE Joint Genome Institute"/>
            <person name="Kuo A."/>
            <person name="Miyauchi S."/>
            <person name="Kiss E."/>
            <person name="Drula E."/>
            <person name="Kohler A."/>
            <person name="Sanchez-Garcia M."/>
            <person name="Andreopoulos B."/>
            <person name="Barry K.W."/>
            <person name="Bonito G."/>
            <person name="Buee M."/>
            <person name="Carver A."/>
            <person name="Chen C."/>
            <person name="Cichocki N."/>
            <person name="Clum A."/>
            <person name="Culley D."/>
            <person name="Crous P.W."/>
            <person name="Fauchery L."/>
            <person name="Girlanda M."/>
            <person name="Hayes R."/>
            <person name="Keri Z."/>
            <person name="Labutti K."/>
            <person name="Lipzen A."/>
            <person name="Lombard V."/>
            <person name="Magnuson J."/>
            <person name="Maillard F."/>
            <person name="Morin E."/>
            <person name="Murat C."/>
            <person name="Nolan M."/>
            <person name="Ohm R."/>
            <person name="Pangilinan J."/>
            <person name="Pereira M."/>
            <person name="Perotto S."/>
            <person name="Peter M."/>
            <person name="Riley R."/>
            <person name="Sitrit Y."/>
            <person name="Stielow B."/>
            <person name="Szollosi G."/>
            <person name="Zifcakova L."/>
            <person name="Stursova M."/>
            <person name="Spatafora J.W."/>
            <person name="Tedersoo L."/>
            <person name="Vaario L.-M."/>
            <person name="Yamada A."/>
            <person name="Yan M."/>
            <person name="Wang P."/>
            <person name="Xu J."/>
            <person name="Bruns T."/>
            <person name="Baldrian P."/>
            <person name="Vilgalys R."/>
            <person name="Henrissat B."/>
            <person name="Grigoriev I.V."/>
            <person name="Hibbett D."/>
            <person name="Nagy L.G."/>
            <person name="Martin F.M."/>
        </authorList>
    </citation>
    <scope>NUCLEOTIDE SEQUENCE</scope>
    <source>
        <strain evidence="1">P2</strain>
    </source>
</reference>
<name>A0ACB6Z8V6_THEGA</name>
<protein>
    <submittedName>
        <fullName evidence="1">Uncharacterized protein</fullName>
    </submittedName>
</protein>
<dbReference type="EMBL" id="MU118072">
    <property type="protein sequence ID" value="KAF9645959.1"/>
    <property type="molecule type" value="Genomic_DNA"/>
</dbReference>
<evidence type="ECO:0000313" key="1">
    <source>
        <dbReference type="EMBL" id="KAF9645959.1"/>
    </source>
</evidence>
<proteinExistence type="predicted"/>
<reference evidence="1" key="2">
    <citation type="journal article" date="2020" name="Nat. Commun.">
        <title>Large-scale genome sequencing of mycorrhizal fungi provides insights into the early evolution of symbiotic traits.</title>
        <authorList>
            <person name="Miyauchi S."/>
            <person name="Kiss E."/>
            <person name="Kuo A."/>
            <person name="Drula E."/>
            <person name="Kohler A."/>
            <person name="Sanchez-Garcia M."/>
            <person name="Morin E."/>
            <person name="Andreopoulos B."/>
            <person name="Barry K.W."/>
            <person name="Bonito G."/>
            <person name="Buee M."/>
            <person name="Carver A."/>
            <person name="Chen C."/>
            <person name="Cichocki N."/>
            <person name="Clum A."/>
            <person name="Culley D."/>
            <person name="Crous P.W."/>
            <person name="Fauchery L."/>
            <person name="Girlanda M."/>
            <person name="Hayes R.D."/>
            <person name="Keri Z."/>
            <person name="LaButti K."/>
            <person name="Lipzen A."/>
            <person name="Lombard V."/>
            <person name="Magnuson J."/>
            <person name="Maillard F."/>
            <person name="Murat C."/>
            <person name="Nolan M."/>
            <person name="Ohm R.A."/>
            <person name="Pangilinan J."/>
            <person name="Pereira M.F."/>
            <person name="Perotto S."/>
            <person name="Peter M."/>
            <person name="Pfister S."/>
            <person name="Riley R."/>
            <person name="Sitrit Y."/>
            <person name="Stielow J.B."/>
            <person name="Szollosi G."/>
            <person name="Zifcakova L."/>
            <person name="Stursova M."/>
            <person name="Spatafora J.W."/>
            <person name="Tedersoo L."/>
            <person name="Vaario L.M."/>
            <person name="Yamada A."/>
            <person name="Yan M."/>
            <person name="Wang P."/>
            <person name="Xu J."/>
            <person name="Bruns T."/>
            <person name="Baldrian P."/>
            <person name="Vilgalys R."/>
            <person name="Dunand C."/>
            <person name="Henrissat B."/>
            <person name="Grigoriev I.V."/>
            <person name="Hibbett D."/>
            <person name="Nagy L.G."/>
            <person name="Martin F.M."/>
        </authorList>
    </citation>
    <scope>NUCLEOTIDE SEQUENCE</scope>
    <source>
        <strain evidence="1">P2</strain>
    </source>
</reference>